<comment type="catalytic activity">
    <reaction evidence="11">
        <text>ATP + H2O + xenobioticSide 1 = ADP + phosphate + xenobioticSide 2.</text>
        <dbReference type="EC" id="7.6.2.2"/>
    </reaction>
</comment>
<keyword evidence="5" id="KW-1003">Cell membrane</keyword>
<feature type="transmembrane region" description="Helical" evidence="13">
    <location>
        <begin position="132"/>
        <end position="150"/>
    </location>
</feature>
<feature type="domain" description="ABC transporter" evidence="14">
    <location>
        <begin position="333"/>
        <end position="566"/>
    </location>
</feature>
<keyword evidence="9 13" id="KW-1133">Transmembrane helix</keyword>
<dbReference type="FunFam" id="3.40.50.300:FF:000221">
    <property type="entry name" value="Multidrug ABC transporter ATP-binding protein"/>
    <property type="match status" value="1"/>
</dbReference>
<dbReference type="InterPro" id="IPR039421">
    <property type="entry name" value="Type_1_exporter"/>
</dbReference>
<dbReference type="GO" id="GO:0005524">
    <property type="term" value="F:ATP binding"/>
    <property type="evidence" value="ECO:0007669"/>
    <property type="project" value="UniProtKB-KW"/>
</dbReference>
<dbReference type="PANTHER" id="PTHR43394">
    <property type="entry name" value="ATP-DEPENDENT PERMEASE MDL1, MITOCHONDRIAL"/>
    <property type="match status" value="1"/>
</dbReference>
<evidence type="ECO:0000256" key="3">
    <source>
        <dbReference type="ARBA" id="ARBA00012191"/>
    </source>
</evidence>
<dbReference type="GO" id="GO:0015421">
    <property type="term" value="F:ABC-type oligopeptide transporter activity"/>
    <property type="evidence" value="ECO:0007669"/>
    <property type="project" value="TreeGrafter"/>
</dbReference>
<keyword evidence="8" id="KW-0067">ATP-binding</keyword>
<dbReference type="HOGENOM" id="CLU_000604_84_3_0"/>
<dbReference type="AlphaFoldDB" id="Q01ZU8"/>
<dbReference type="FunCoup" id="Q01ZU8">
    <property type="interactions" value="121"/>
</dbReference>
<evidence type="ECO:0000256" key="1">
    <source>
        <dbReference type="ARBA" id="ARBA00004651"/>
    </source>
</evidence>
<evidence type="ECO:0000256" key="11">
    <source>
        <dbReference type="ARBA" id="ARBA00034018"/>
    </source>
</evidence>
<dbReference type="CDD" id="cd18541">
    <property type="entry name" value="ABC_6TM_TmrB_like"/>
    <property type="match status" value="1"/>
</dbReference>
<dbReference type="PROSITE" id="PS50929">
    <property type="entry name" value="ABC_TM1F"/>
    <property type="match status" value="1"/>
</dbReference>
<dbReference type="SUPFAM" id="SSF52540">
    <property type="entry name" value="P-loop containing nucleoside triphosphate hydrolases"/>
    <property type="match status" value="1"/>
</dbReference>
<feature type="domain" description="ABC transmembrane type-1" evidence="15">
    <location>
        <begin position="20"/>
        <end position="299"/>
    </location>
</feature>
<evidence type="ECO:0000256" key="7">
    <source>
        <dbReference type="ARBA" id="ARBA00022741"/>
    </source>
</evidence>
<evidence type="ECO:0000256" key="10">
    <source>
        <dbReference type="ARBA" id="ARBA00023136"/>
    </source>
</evidence>
<dbReference type="STRING" id="234267.Acid_3848"/>
<evidence type="ECO:0000256" key="12">
    <source>
        <dbReference type="ARBA" id="ARBA00074518"/>
    </source>
</evidence>
<dbReference type="Gene3D" id="3.40.50.300">
    <property type="entry name" value="P-loop containing nucleotide triphosphate hydrolases"/>
    <property type="match status" value="1"/>
</dbReference>
<keyword evidence="7" id="KW-0547">Nucleotide-binding</keyword>
<feature type="transmembrane region" description="Helical" evidence="13">
    <location>
        <begin position="239"/>
        <end position="259"/>
    </location>
</feature>
<dbReference type="GO" id="GO:0016887">
    <property type="term" value="F:ATP hydrolysis activity"/>
    <property type="evidence" value="ECO:0007669"/>
    <property type="project" value="InterPro"/>
</dbReference>
<evidence type="ECO:0000256" key="8">
    <source>
        <dbReference type="ARBA" id="ARBA00022840"/>
    </source>
</evidence>
<evidence type="ECO:0000256" key="13">
    <source>
        <dbReference type="SAM" id="Phobius"/>
    </source>
</evidence>
<feature type="transmembrane region" description="Helical" evidence="13">
    <location>
        <begin position="279"/>
        <end position="297"/>
    </location>
</feature>
<evidence type="ECO:0000259" key="15">
    <source>
        <dbReference type="PROSITE" id="PS50929"/>
    </source>
</evidence>
<evidence type="ECO:0000259" key="14">
    <source>
        <dbReference type="PROSITE" id="PS50893"/>
    </source>
</evidence>
<evidence type="ECO:0000256" key="6">
    <source>
        <dbReference type="ARBA" id="ARBA00022692"/>
    </source>
</evidence>
<dbReference type="GO" id="GO:0005886">
    <property type="term" value="C:plasma membrane"/>
    <property type="evidence" value="ECO:0007669"/>
    <property type="project" value="UniProtKB-SubCell"/>
</dbReference>
<feature type="transmembrane region" description="Helical" evidence="13">
    <location>
        <begin position="56"/>
        <end position="74"/>
    </location>
</feature>
<dbReference type="PROSITE" id="PS50893">
    <property type="entry name" value="ABC_TRANSPORTER_2"/>
    <property type="match status" value="1"/>
</dbReference>
<dbReference type="Pfam" id="PF00005">
    <property type="entry name" value="ABC_tran"/>
    <property type="match status" value="1"/>
</dbReference>
<dbReference type="GO" id="GO:0008559">
    <property type="term" value="F:ABC-type xenobiotic transporter activity"/>
    <property type="evidence" value="ECO:0007669"/>
    <property type="project" value="UniProtKB-EC"/>
</dbReference>
<dbReference type="Pfam" id="PF00664">
    <property type="entry name" value="ABC_membrane"/>
    <property type="match status" value="1"/>
</dbReference>
<evidence type="ECO:0000256" key="2">
    <source>
        <dbReference type="ARBA" id="ARBA00006526"/>
    </source>
</evidence>
<dbReference type="EMBL" id="CP000473">
    <property type="protein sequence ID" value="ABJ84817.1"/>
    <property type="molecule type" value="Genomic_DNA"/>
</dbReference>
<dbReference type="InterPro" id="IPR003439">
    <property type="entry name" value="ABC_transporter-like_ATP-bd"/>
</dbReference>
<feature type="transmembrane region" description="Helical" evidence="13">
    <location>
        <begin position="156"/>
        <end position="178"/>
    </location>
</feature>
<dbReference type="SUPFAM" id="SSF90123">
    <property type="entry name" value="ABC transporter transmembrane region"/>
    <property type="match status" value="1"/>
</dbReference>
<keyword evidence="4" id="KW-0813">Transport</keyword>
<dbReference type="FunFam" id="1.20.1560.10:FF:000011">
    <property type="entry name" value="Multidrug ABC transporter ATP-binding protein"/>
    <property type="match status" value="1"/>
</dbReference>
<evidence type="ECO:0000256" key="9">
    <source>
        <dbReference type="ARBA" id="ARBA00022989"/>
    </source>
</evidence>
<reference evidence="16" key="1">
    <citation type="submission" date="2006-10" db="EMBL/GenBank/DDBJ databases">
        <title>Complete sequence of Solibacter usitatus Ellin6076.</title>
        <authorList>
            <consortium name="US DOE Joint Genome Institute"/>
            <person name="Copeland A."/>
            <person name="Lucas S."/>
            <person name="Lapidus A."/>
            <person name="Barry K."/>
            <person name="Detter J.C."/>
            <person name="Glavina del Rio T."/>
            <person name="Hammon N."/>
            <person name="Israni S."/>
            <person name="Dalin E."/>
            <person name="Tice H."/>
            <person name="Pitluck S."/>
            <person name="Thompson L.S."/>
            <person name="Brettin T."/>
            <person name="Bruce D."/>
            <person name="Han C."/>
            <person name="Tapia R."/>
            <person name="Gilna P."/>
            <person name="Schmutz J."/>
            <person name="Larimer F."/>
            <person name="Land M."/>
            <person name="Hauser L."/>
            <person name="Kyrpides N."/>
            <person name="Mikhailova N."/>
            <person name="Janssen P.H."/>
            <person name="Kuske C.R."/>
            <person name="Richardson P."/>
        </authorList>
    </citation>
    <scope>NUCLEOTIDE SEQUENCE</scope>
    <source>
        <strain evidence="16">Ellin6076</strain>
    </source>
</reference>
<gene>
    <name evidence="16" type="ordered locus">Acid_3848</name>
</gene>
<dbReference type="EC" id="7.6.2.2" evidence="3"/>
<dbReference type="InterPro" id="IPR011527">
    <property type="entry name" value="ABC1_TM_dom"/>
</dbReference>
<name>Q01ZU8_SOLUE</name>
<keyword evidence="10 13" id="KW-0472">Membrane</keyword>
<evidence type="ECO:0000256" key="4">
    <source>
        <dbReference type="ARBA" id="ARBA00022448"/>
    </source>
</evidence>
<dbReference type="Gene3D" id="1.20.1560.10">
    <property type="entry name" value="ABC transporter type 1, transmembrane domain"/>
    <property type="match status" value="1"/>
</dbReference>
<organism evidence="16">
    <name type="scientific">Solibacter usitatus (strain Ellin6076)</name>
    <dbReference type="NCBI Taxonomy" id="234267"/>
    <lineage>
        <taxon>Bacteria</taxon>
        <taxon>Pseudomonadati</taxon>
        <taxon>Acidobacteriota</taxon>
        <taxon>Terriglobia</taxon>
        <taxon>Bryobacterales</taxon>
        <taxon>Solibacteraceae</taxon>
        <taxon>Candidatus Solibacter</taxon>
    </lineage>
</organism>
<dbReference type="OrthoDB" id="9770415at2"/>
<dbReference type="KEGG" id="sus:Acid_3848"/>
<dbReference type="InterPro" id="IPR003593">
    <property type="entry name" value="AAA+_ATPase"/>
</dbReference>
<dbReference type="PANTHER" id="PTHR43394:SF1">
    <property type="entry name" value="ATP-BINDING CASSETTE SUB-FAMILY B MEMBER 10, MITOCHONDRIAL"/>
    <property type="match status" value="1"/>
</dbReference>
<dbReference type="InParanoid" id="Q01ZU8"/>
<evidence type="ECO:0000256" key="5">
    <source>
        <dbReference type="ARBA" id="ARBA00022475"/>
    </source>
</evidence>
<sequence length="576" mass="64100">MWESLRTVRKYLWRYRWGMALGGVCLVCKDLAQAVQPLMIRGAVDSFRGGGSFVRFAFYLVGLALIKGFFQYWMRVIIIGISRDTEFDLRNDLFAHLIKLSPDFYARTRTGDIMARATNDLNAVRMMLGPGVMYWFETSLTFALAIAIMTRVDWRMAMFAIMPAPLVSIAVIFFGGMIHRRFETIQAMFADISSRVQENLAGVRMIRAFVQEKAEMRRFAELNRAYIAQNIKLVRIQGLFEPLLEALIGMTFLVVLWFGGRQVLLGKISVGSLIMFNTYMGMLVWPMIALGWVVNLTQRGSASLKRINEILREQPLIAAPESAVPLGEVKAAIEFRAVTVDYGSGPALNHVDLRIPAGMTLAVVGHTGSGKSTLVTLVPRLLDPTRGEVLLDGRDLRSLDPAELRRHIGFVPQETFLFSATIAENIAFGVEHATADQIRRAAEMAGLAGDIEGFPKGYETMVGERGITLSGGQKQRTAIARALMRDPKILILDDALSSVDTMTEERILTHLAGVMRGRTVILISHRVSTVQQADRIVVLDRGKIVEQGTHAELVTAGGYYATLSHKQMLEEELEAI</sequence>
<comment type="subcellular location">
    <subcellularLocation>
        <location evidence="1">Cell membrane</location>
        <topology evidence="1">Multi-pass membrane protein</topology>
    </subcellularLocation>
</comment>
<protein>
    <recommendedName>
        <fullName evidence="12">Multidrug resistance-like ATP-binding protein MdlA</fullName>
        <ecNumber evidence="3">7.6.2.2</ecNumber>
    </recommendedName>
</protein>
<dbReference type="eggNOG" id="COG1132">
    <property type="taxonomic scope" value="Bacteria"/>
</dbReference>
<keyword evidence="6 13" id="KW-0812">Transmembrane</keyword>
<dbReference type="SMART" id="SM00382">
    <property type="entry name" value="AAA"/>
    <property type="match status" value="1"/>
</dbReference>
<proteinExistence type="inferred from homology"/>
<dbReference type="InterPro" id="IPR027417">
    <property type="entry name" value="P-loop_NTPase"/>
</dbReference>
<dbReference type="InterPro" id="IPR036640">
    <property type="entry name" value="ABC1_TM_sf"/>
</dbReference>
<evidence type="ECO:0000313" key="16">
    <source>
        <dbReference type="EMBL" id="ABJ84817.1"/>
    </source>
</evidence>
<comment type="similarity">
    <text evidence="2">Belongs to the ABC transporter superfamily. Drug exporter-2 (TC 3.A.1.117) family.</text>
</comment>
<accession>Q01ZU8</accession>